<feature type="compositionally biased region" description="Low complexity" evidence="1">
    <location>
        <begin position="198"/>
        <end position="217"/>
    </location>
</feature>
<comment type="caution">
    <text evidence="2">The sequence shown here is derived from an EMBL/GenBank/DDBJ whole genome shotgun (WGS) entry which is preliminary data.</text>
</comment>
<feature type="compositionally biased region" description="Low complexity" evidence="1">
    <location>
        <begin position="125"/>
        <end position="153"/>
    </location>
</feature>
<protein>
    <submittedName>
        <fullName evidence="2">Uncharacterized protein</fullName>
    </submittedName>
</protein>
<feature type="region of interest" description="Disordered" evidence="1">
    <location>
        <begin position="1"/>
        <end position="153"/>
    </location>
</feature>
<organism evidence="2 3">
    <name type="scientific">Psilocybe cyanescens</name>
    <dbReference type="NCBI Taxonomy" id="93625"/>
    <lineage>
        <taxon>Eukaryota</taxon>
        <taxon>Fungi</taxon>
        <taxon>Dikarya</taxon>
        <taxon>Basidiomycota</taxon>
        <taxon>Agaricomycotina</taxon>
        <taxon>Agaricomycetes</taxon>
        <taxon>Agaricomycetidae</taxon>
        <taxon>Agaricales</taxon>
        <taxon>Agaricineae</taxon>
        <taxon>Strophariaceae</taxon>
        <taxon>Psilocybe</taxon>
    </lineage>
</organism>
<feature type="compositionally biased region" description="Basic and acidic residues" evidence="1">
    <location>
        <begin position="36"/>
        <end position="48"/>
    </location>
</feature>
<evidence type="ECO:0000313" key="2">
    <source>
        <dbReference type="EMBL" id="PPQ78331.1"/>
    </source>
</evidence>
<accession>A0A409WIN1</accession>
<name>A0A409WIN1_PSICY</name>
<gene>
    <name evidence="2" type="ORF">CVT25_011702</name>
</gene>
<proteinExistence type="predicted"/>
<feature type="region of interest" description="Disordered" evidence="1">
    <location>
        <begin position="186"/>
        <end position="280"/>
    </location>
</feature>
<feature type="compositionally biased region" description="Polar residues" evidence="1">
    <location>
        <begin position="83"/>
        <end position="92"/>
    </location>
</feature>
<feature type="compositionally biased region" description="Polar residues" evidence="1">
    <location>
        <begin position="58"/>
        <end position="74"/>
    </location>
</feature>
<evidence type="ECO:0000256" key="1">
    <source>
        <dbReference type="SAM" id="MobiDB-lite"/>
    </source>
</evidence>
<dbReference type="EMBL" id="NHYD01003422">
    <property type="protein sequence ID" value="PPQ78331.1"/>
    <property type="molecule type" value="Genomic_DNA"/>
</dbReference>
<feature type="compositionally biased region" description="Low complexity" evidence="1">
    <location>
        <begin position="1"/>
        <end position="26"/>
    </location>
</feature>
<dbReference type="OrthoDB" id="3022434at2759"/>
<feature type="compositionally biased region" description="Basic residues" evidence="1">
    <location>
        <begin position="266"/>
        <end position="275"/>
    </location>
</feature>
<evidence type="ECO:0000313" key="3">
    <source>
        <dbReference type="Proteomes" id="UP000283269"/>
    </source>
</evidence>
<feature type="compositionally biased region" description="Basic and acidic residues" evidence="1">
    <location>
        <begin position="222"/>
        <end position="251"/>
    </location>
</feature>
<dbReference type="Proteomes" id="UP000283269">
    <property type="component" value="Unassembled WGS sequence"/>
</dbReference>
<reference evidence="2 3" key="1">
    <citation type="journal article" date="2018" name="Evol. Lett.">
        <title>Horizontal gene cluster transfer increased hallucinogenic mushroom diversity.</title>
        <authorList>
            <person name="Reynolds H.T."/>
            <person name="Vijayakumar V."/>
            <person name="Gluck-Thaler E."/>
            <person name="Korotkin H.B."/>
            <person name="Matheny P.B."/>
            <person name="Slot J.C."/>
        </authorList>
    </citation>
    <scope>NUCLEOTIDE SEQUENCE [LARGE SCALE GENOMIC DNA]</scope>
    <source>
        <strain evidence="2 3">2631</strain>
    </source>
</reference>
<sequence length="325" mass="34059">MAVSILPSESSNSNSGLTSLSSSPGPDIVSPTVVDRVTDQDKNDDGQNQKETFIPTIHYSQSQSGDETVVTLESQDGDETVMTLGSQSSGSIIASPEPRGQSPSRGAFEIYTGTTDIRPDTSLFSTEAMSPAPASSSSISDSRTSSLTPSTASSLSGLSLNIINLGDIAAGARPHWPTLVEDAFSTSSVGSGRGGSGSSTASLAKSSSGSTATTTMSPPRFSTKEKGKAPDYSWRETTNKADESEGAEARQARQASGGETPGKLKSSMKKRRYRRVTSDDRGYTRHRVIQEEGIWLACAGVLVVRPAVSNALRADGVDGFDLFED</sequence>
<dbReference type="AlphaFoldDB" id="A0A409WIN1"/>
<keyword evidence="3" id="KW-1185">Reference proteome</keyword>
<dbReference type="InParanoid" id="A0A409WIN1"/>